<evidence type="ECO:0000256" key="4">
    <source>
        <dbReference type="ARBA" id="ARBA00022827"/>
    </source>
</evidence>
<dbReference type="Proteomes" id="UP000552644">
    <property type="component" value="Unassembled WGS sequence"/>
</dbReference>
<comment type="cofactor">
    <cofactor evidence="1 5">
        <name>FAD</name>
        <dbReference type="ChEBI" id="CHEBI:57692"/>
    </cofactor>
</comment>
<dbReference type="AlphaFoldDB" id="A0A7W7QUT5"/>
<evidence type="ECO:0000256" key="3">
    <source>
        <dbReference type="ARBA" id="ARBA00022630"/>
    </source>
</evidence>
<dbReference type="EMBL" id="JACHJP010000012">
    <property type="protein sequence ID" value="MBB4920147.1"/>
    <property type="molecule type" value="Genomic_DNA"/>
</dbReference>
<keyword evidence="8" id="KW-1185">Reference proteome</keyword>
<dbReference type="Pfam" id="PF00732">
    <property type="entry name" value="GMC_oxred_N"/>
    <property type="match status" value="1"/>
</dbReference>
<dbReference type="InterPro" id="IPR036188">
    <property type="entry name" value="FAD/NAD-bd_sf"/>
</dbReference>
<dbReference type="InterPro" id="IPR000172">
    <property type="entry name" value="GMC_OxRdtase_N"/>
</dbReference>
<dbReference type="GO" id="GO:0050660">
    <property type="term" value="F:flavin adenine dinucleotide binding"/>
    <property type="evidence" value="ECO:0007669"/>
    <property type="project" value="InterPro"/>
</dbReference>
<dbReference type="InterPro" id="IPR012132">
    <property type="entry name" value="GMC_OxRdtase"/>
</dbReference>
<feature type="binding site" evidence="5">
    <location>
        <position position="444"/>
    </location>
    <ligand>
        <name>substrate</name>
    </ligand>
</feature>
<dbReference type="Pfam" id="PF05199">
    <property type="entry name" value="GMC_oxred_C"/>
    <property type="match status" value="1"/>
</dbReference>
<dbReference type="SUPFAM" id="SSF54373">
    <property type="entry name" value="FAD-linked reductases, C-terminal domain"/>
    <property type="match status" value="1"/>
</dbReference>
<keyword evidence="4 5" id="KW-0274">FAD</keyword>
<reference evidence="7 8" key="1">
    <citation type="submission" date="2020-08" db="EMBL/GenBank/DDBJ databases">
        <title>Genomic Encyclopedia of Type Strains, Phase III (KMG-III): the genomes of soil and plant-associated and newly described type strains.</title>
        <authorList>
            <person name="Whitman W."/>
        </authorList>
    </citation>
    <scope>NUCLEOTIDE SEQUENCE [LARGE SCALE GENOMIC DNA]</scope>
    <source>
        <strain evidence="7 8">CECT 8840</strain>
    </source>
</reference>
<evidence type="ECO:0000256" key="2">
    <source>
        <dbReference type="ARBA" id="ARBA00010790"/>
    </source>
</evidence>
<dbReference type="SUPFAM" id="SSF51905">
    <property type="entry name" value="FAD/NAD(P)-binding domain"/>
    <property type="match status" value="1"/>
</dbReference>
<gene>
    <name evidence="7" type="ORF">FHS44_007291</name>
</gene>
<dbReference type="EC" id="1.1.99.1" evidence="7"/>
<accession>A0A7W7QUT5</accession>
<dbReference type="GO" id="GO:0008812">
    <property type="term" value="F:choline dehydrogenase activity"/>
    <property type="evidence" value="ECO:0007669"/>
    <property type="project" value="UniProtKB-EC"/>
</dbReference>
<dbReference type="PRINTS" id="PR00411">
    <property type="entry name" value="PNDRDTASEI"/>
</dbReference>
<keyword evidence="3" id="KW-0285">Flavoprotein</keyword>
<keyword evidence="7" id="KW-0560">Oxidoreductase</keyword>
<dbReference type="PANTHER" id="PTHR11552:SF147">
    <property type="entry name" value="CHOLINE DEHYDROGENASE, MITOCHONDRIAL"/>
    <property type="match status" value="1"/>
</dbReference>
<dbReference type="Gene3D" id="3.30.560.10">
    <property type="entry name" value="Glucose Oxidase, domain 3"/>
    <property type="match status" value="1"/>
</dbReference>
<evidence type="ECO:0000259" key="6">
    <source>
        <dbReference type="PROSITE" id="PS00624"/>
    </source>
</evidence>
<sequence length="506" mass="54234">MTGAPAQYKADVIVVGAGSAGSVVARRLADAGASVLLVEAGPQGRFPAVDDPTRMHELWDSPLDWGYRTVPQEHAHGRRLHLPRGRAVGGSHNLNAMIWVRGNPADYDDWAARGNPGWAWQDVRPVFARIEAVDSAQGEARGPLHILTGYEPSPAHLAIVEAAQQAGLPFNPDYNGASQDGVSFMQFTIQDHRRLTTADAYLGPLSGRDGFTLVPGAHVHRLLFEGERCVGVEWERDGVLERGLAGHEIVLSAGAIGSPEILLRSGVGDAGELAAHGIAVQADLPGVGRNLQDHWLVPVIAGTDRQIPASHGLPRTQSHLFWRSRPELAVPDLQPLHFDAPLYERWMEGPPDGVSLMAGLVRPASHGDIRLSGPAPTDPLLIDPRVLSEHADVEALAAAVRLCQEIVAAPALREDWGAYELYPGTLAETDEGLHAYVRESVVTYHHQSGTCKMGTDEAAVVDPRLRVHGVTGLRVADASIMPSVTTGNTNAPAIMIAERAAEFMTS</sequence>
<evidence type="ECO:0000256" key="5">
    <source>
        <dbReference type="PIRSR" id="PIRSR000137-2"/>
    </source>
</evidence>
<evidence type="ECO:0000313" key="7">
    <source>
        <dbReference type="EMBL" id="MBB4920147.1"/>
    </source>
</evidence>
<dbReference type="PROSITE" id="PS00624">
    <property type="entry name" value="GMC_OXRED_2"/>
    <property type="match status" value="1"/>
</dbReference>
<evidence type="ECO:0000313" key="8">
    <source>
        <dbReference type="Proteomes" id="UP000552644"/>
    </source>
</evidence>
<feature type="binding site" evidence="5">
    <location>
        <position position="219"/>
    </location>
    <ligand>
        <name>FAD</name>
        <dbReference type="ChEBI" id="CHEBI:57692"/>
    </ligand>
</feature>
<name>A0A7W7QUT5_9ACTN</name>
<dbReference type="Gene3D" id="3.50.50.60">
    <property type="entry name" value="FAD/NAD(P)-binding domain"/>
    <property type="match status" value="1"/>
</dbReference>
<evidence type="ECO:0000256" key="1">
    <source>
        <dbReference type="ARBA" id="ARBA00001974"/>
    </source>
</evidence>
<comment type="caution">
    <text evidence="7">The sequence shown here is derived from an EMBL/GenBank/DDBJ whole genome shotgun (WGS) entry which is preliminary data.</text>
</comment>
<feature type="domain" description="Glucose-methanol-choline oxidoreductase N-terminal" evidence="6">
    <location>
        <begin position="254"/>
        <end position="268"/>
    </location>
</feature>
<proteinExistence type="inferred from homology"/>
<protein>
    <submittedName>
        <fullName evidence="7">Choline dehydrogenase</fullName>
        <ecNumber evidence="7">1.1.99.1</ecNumber>
    </submittedName>
</protein>
<dbReference type="RefSeq" id="WP_184723738.1">
    <property type="nucleotide sequence ID" value="NZ_JACHJP010000012.1"/>
</dbReference>
<organism evidence="7 8">
    <name type="scientific">Streptosporangium saharense</name>
    <dbReference type="NCBI Taxonomy" id="1706840"/>
    <lineage>
        <taxon>Bacteria</taxon>
        <taxon>Bacillati</taxon>
        <taxon>Actinomycetota</taxon>
        <taxon>Actinomycetes</taxon>
        <taxon>Streptosporangiales</taxon>
        <taxon>Streptosporangiaceae</taxon>
        <taxon>Streptosporangium</taxon>
    </lineage>
</organism>
<dbReference type="InterPro" id="IPR007867">
    <property type="entry name" value="GMC_OxRtase_C"/>
</dbReference>
<comment type="similarity">
    <text evidence="2">Belongs to the GMC oxidoreductase family.</text>
</comment>
<dbReference type="PIRSF" id="PIRSF000137">
    <property type="entry name" value="Alcohol_oxidase"/>
    <property type="match status" value="1"/>
</dbReference>
<dbReference type="PANTHER" id="PTHR11552">
    <property type="entry name" value="GLUCOSE-METHANOL-CHOLINE GMC OXIDOREDUCTASE"/>
    <property type="match status" value="1"/>
</dbReference>